<keyword evidence="3" id="KW-1185">Reference proteome</keyword>
<evidence type="ECO:0000313" key="3">
    <source>
        <dbReference type="Proteomes" id="UP001141806"/>
    </source>
</evidence>
<name>A0A9Q0GYR2_9MAGN</name>
<reference evidence="2" key="1">
    <citation type="journal article" date="2023" name="Plant J.">
        <title>The genome of the king protea, Protea cynaroides.</title>
        <authorList>
            <person name="Chang J."/>
            <person name="Duong T.A."/>
            <person name="Schoeman C."/>
            <person name="Ma X."/>
            <person name="Roodt D."/>
            <person name="Barker N."/>
            <person name="Li Z."/>
            <person name="Van de Peer Y."/>
            <person name="Mizrachi E."/>
        </authorList>
    </citation>
    <scope>NUCLEOTIDE SEQUENCE</scope>
    <source>
        <tissue evidence="2">Young leaves</tissue>
    </source>
</reference>
<sequence length="178" mass="20072">MSSEEPPPAVTQLQAEMKELKKMMADLTLLVQTQNQLQTTPSKSLGNMPSASQAVIEDEEVVYMPAQAPQVSSDSVETRALWEKLDKCRCCGAPARRRHRTRGRAVAHRHLHEEIPNHSSKSDAYVSVSDEHKAEAILFLVEGRPKALSQRSDPKRRIHPYKESIERGKYTEVEAKTE</sequence>
<feature type="compositionally biased region" description="Basic and acidic residues" evidence="1">
    <location>
        <begin position="152"/>
        <end position="178"/>
    </location>
</feature>
<feature type="region of interest" description="Disordered" evidence="1">
    <location>
        <begin position="147"/>
        <end position="178"/>
    </location>
</feature>
<dbReference type="EMBL" id="JAMYWD010000012">
    <property type="protein sequence ID" value="KAJ4954054.1"/>
    <property type="molecule type" value="Genomic_DNA"/>
</dbReference>
<accession>A0A9Q0GYR2</accession>
<dbReference type="AlphaFoldDB" id="A0A9Q0GYR2"/>
<proteinExistence type="predicted"/>
<evidence type="ECO:0000313" key="2">
    <source>
        <dbReference type="EMBL" id="KAJ4954054.1"/>
    </source>
</evidence>
<gene>
    <name evidence="2" type="ORF">NE237_030886</name>
</gene>
<protein>
    <submittedName>
        <fullName evidence="2">Uncharacterized protein</fullName>
    </submittedName>
</protein>
<evidence type="ECO:0000256" key="1">
    <source>
        <dbReference type="SAM" id="MobiDB-lite"/>
    </source>
</evidence>
<dbReference type="Proteomes" id="UP001141806">
    <property type="component" value="Unassembled WGS sequence"/>
</dbReference>
<comment type="caution">
    <text evidence="2">The sequence shown here is derived from an EMBL/GenBank/DDBJ whole genome shotgun (WGS) entry which is preliminary data.</text>
</comment>
<organism evidence="2 3">
    <name type="scientific">Protea cynaroides</name>
    <dbReference type="NCBI Taxonomy" id="273540"/>
    <lineage>
        <taxon>Eukaryota</taxon>
        <taxon>Viridiplantae</taxon>
        <taxon>Streptophyta</taxon>
        <taxon>Embryophyta</taxon>
        <taxon>Tracheophyta</taxon>
        <taxon>Spermatophyta</taxon>
        <taxon>Magnoliopsida</taxon>
        <taxon>Proteales</taxon>
        <taxon>Proteaceae</taxon>
        <taxon>Protea</taxon>
    </lineage>
</organism>